<feature type="chain" id="PRO_5014093567" evidence="1">
    <location>
        <begin position="21"/>
        <end position="143"/>
    </location>
</feature>
<evidence type="ECO:0000256" key="1">
    <source>
        <dbReference type="SAM" id="SignalP"/>
    </source>
</evidence>
<dbReference type="Ensembl" id="ENSCINT00000031769.1">
    <property type="protein sequence ID" value="ENSCINP00000034744.1"/>
    <property type="gene ID" value="ENSCING00000020205.1"/>
</dbReference>
<name>H2XYL0_CIOIN</name>
<accession>A0A1W2W163</accession>
<feature type="signal peptide" evidence="1">
    <location>
        <begin position="1"/>
        <end position="20"/>
    </location>
</feature>
<keyword evidence="1" id="KW-0732">Signal</keyword>
<evidence type="ECO:0000313" key="3">
    <source>
        <dbReference type="Proteomes" id="UP000008144"/>
    </source>
</evidence>
<evidence type="ECO:0000313" key="2">
    <source>
        <dbReference type="Ensembl" id="ENSCINP00000034744.1"/>
    </source>
</evidence>
<gene>
    <name evidence="2" type="primary">LOC100183698</name>
</gene>
<dbReference type="KEGG" id="cin:100183698"/>
<keyword evidence="3" id="KW-1185">Reference proteome</keyword>
<dbReference type="Proteomes" id="UP000008144">
    <property type="component" value="Unassembled WGS sequence"/>
</dbReference>
<sequence>MDYRLVIILAIAINALTCEALVCAIGQVTKLGSYRYRWARRRMTCSDNDVCFKLEISSPAEANGVHYAEFIRWKCIDPSICSMSCPDVLQHIYDTDYLKRSIDRVESETKECRFGCCRNQQCNYNTVNRMKQRIQSGELIGVP</sequence>
<dbReference type="InParanoid" id="H2XYL0"/>
<dbReference type="AlphaFoldDB" id="H2XYL0"/>
<reference evidence="2" key="2">
    <citation type="submission" date="2025-08" db="UniProtKB">
        <authorList>
            <consortium name="Ensembl"/>
        </authorList>
    </citation>
    <scope>IDENTIFICATION</scope>
</reference>
<reference evidence="3" key="1">
    <citation type="journal article" date="2002" name="Science">
        <title>The draft genome of Ciona intestinalis: insights into chordate and vertebrate origins.</title>
        <authorList>
            <person name="Dehal P."/>
            <person name="Satou Y."/>
            <person name="Campbell R.K."/>
            <person name="Chapman J."/>
            <person name="Degnan B."/>
            <person name="De Tomaso A."/>
            <person name="Davidson B."/>
            <person name="Di Gregorio A."/>
            <person name="Gelpke M."/>
            <person name="Goodstein D.M."/>
            <person name="Harafuji N."/>
            <person name="Hastings K.E."/>
            <person name="Ho I."/>
            <person name="Hotta K."/>
            <person name="Huang W."/>
            <person name="Kawashima T."/>
            <person name="Lemaire P."/>
            <person name="Martinez D."/>
            <person name="Meinertzhagen I.A."/>
            <person name="Necula S."/>
            <person name="Nonaka M."/>
            <person name="Putnam N."/>
            <person name="Rash S."/>
            <person name="Saiga H."/>
            <person name="Satake M."/>
            <person name="Terry A."/>
            <person name="Yamada L."/>
            <person name="Wang H.G."/>
            <person name="Awazu S."/>
            <person name="Azumi K."/>
            <person name="Boore J."/>
            <person name="Branno M."/>
            <person name="Chin-Bow S."/>
            <person name="DeSantis R."/>
            <person name="Doyle S."/>
            <person name="Francino P."/>
            <person name="Keys D.N."/>
            <person name="Haga S."/>
            <person name="Hayashi H."/>
            <person name="Hino K."/>
            <person name="Imai K.S."/>
            <person name="Inaba K."/>
            <person name="Kano S."/>
            <person name="Kobayashi K."/>
            <person name="Kobayashi M."/>
            <person name="Lee B.I."/>
            <person name="Makabe K.W."/>
            <person name="Manohar C."/>
            <person name="Matassi G."/>
            <person name="Medina M."/>
            <person name="Mochizuki Y."/>
            <person name="Mount S."/>
            <person name="Morishita T."/>
            <person name="Miura S."/>
            <person name="Nakayama A."/>
            <person name="Nishizaka S."/>
            <person name="Nomoto H."/>
            <person name="Ohta F."/>
            <person name="Oishi K."/>
            <person name="Rigoutsos I."/>
            <person name="Sano M."/>
            <person name="Sasaki A."/>
            <person name="Sasakura Y."/>
            <person name="Shoguchi E."/>
            <person name="Shin-i T."/>
            <person name="Spagnuolo A."/>
            <person name="Stainier D."/>
            <person name="Suzuki M.M."/>
            <person name="Tassy O."/>
            <person name="Takatori N."/>
            <person name="Tokuoka M."/>
            <person name="Yagi K."/>
            <person name="Yoshizaki F."/>
            <person name="Wada S."/>
            <person name="Zhang C."/>
            <person name="Hyatt P.D."/>
            <person name="Larimer F."/>
            <person name="Detter C."/>
            <person name="Doggett N."/>
            <person name="Glavina T."/>
            <person name="Hawkins T."/>
            <person name="Richardson P."/>
            <person name="Lucas S."/>
            <person name="Kohara Y."/>
            <person name="Levine M."/>
            <person name="Satoh N."/>
            <person name="Rokhsar D.S."/>
        </authorList>
    </citation>
    <scope>NUCLEOTIDE SEQUENCE [LARGE SCALE GENOMIC DNA]</scope>
</reference>
<proteinExistence type="predicted"/>
<organism evidence="2 3">
    <name type="scientific">Ciona intestinalis</name>
    <name type="common">Transparent sea squirt</name>
    <name type="synonym">Ascidia intestinalis</name>
    <dbReference type="NCBI Taxonomy" id="7719"/>
    <lineage>
        <taxon>Eukaryota</taxon>
        <taxon>Metazoa</taxon>
        <taxon>Chordata</taxon>
        <taxon>Tunicata</taxon>
        <taxon>Ascidiacea</taxon>
        <taxon>Phlebobranchia</taxon>
        <taxon>Cionidae</taxon>
        <taxon>Ciona</taxon>
    </lineage>
</organism>
<dbReference type="HOGENOM" id="CLU_1805494_0_0_1"/>
<accession>H2XYL0</accession>
<protein>
    <submittedName>
        <fullName evidence="2">Uncharacterized LOC100183698</fullName>
    </submittedName>
</protein>
<dbReference type="RefSeq" id="XP_002120968.1">
    <property type="nucleotide sequence ID" value="XM_002120932.5"/>
</dbReference>
<dbReference type="GeneID" id="100183698"/>
<reference evidence="2" key="3">
    <citation type="submission" date="2025-09" db="UniProtKB">
        <authorList>
            <consortium name="Ensembl"/>
        </authorList>
    </citation>
    <scope>IDENTIFICATION</scope>
</reference>